<proteinExistence type="predicted"/>
<dbReference type="CDD" id="cd17040">
    <property type="entry name" value="Ubl_MoaD_like"/>
    <property type="match status" value="1"/>
</dbReference>
<evidence type="ECO:0000313" key="2">
    <source>
        <dbReference type="Proteomes" id="UP000182486"/>
    </source>
</evidence>
<keyword evidence="2" id="KW-1185">Reference proteome</keyword>
<gene>
    <name evidence="1" type="ORF">BG844_29730</name>
</gene>
<dbReference type="Pfam" id="PF02597">
    <property type="entry name" value="ThiS"/>
    <property type="match status" value="1"/>
</dbReference>
<accession>A0A1K0GIV5</accession>
<name>A0A1K0GIV5_9ACTN</name>
<dbReference type="InterPro" id="IPR052045">
    <property type="entry name" value="Sulfur_Carrier/Prot_Modifier"/>
</dbReference>
<comment type="caution">
    <text evidence="1">The sequence shown here is derived from an EMBL/GenBank/DDBJ whole genome shotgun (WGS) entry which is preliminary data.</text>
</comment>
<dbReference type="Proteomes" id="UP000182486">
    <property type="component" value="Unassembled WGS sequence"/>
</dbReference>
<dbReference type="Gene3D" id="3.10.20.30">
    <property type="match status" value="1"/>
</dbReference>
<organism evidence="1 2">
    <name type="scientific">Couchioplanes caeruleus subsp. caeruleus</name>
    <dbReference type="NCBI Taxonomy" id="56427"/>
    <lineage>
        <taxon>Bacteria</taxon>
        <taxon>Bacillati</taxon>
        <taxon>Actinomycetota</taxon>
        <taxon>Actinomycetes</taxon>
        <taxon>Micromonosporales</taxon>
        <taxon>Micromonosporaceae</taxon>
        <taxon>Couchioplanes</taxon>
    </lineage>
</organism>
<evidence type="ECO:0008006" key="3">
    <source>
        <dbReference type="Google" id="ProtNLM"/>
    </source>
</evidence>
<dbReference type="InterPro" id="IPR016155">
    <property type="entry name" value="Mopterin_synth/thiamin_S_b"/>
</dbReference>
<dbReference type="SUPFAM" id="SSF54285">
    <property type="entry name" value="MoaD/ThiS"/>
    <property type="match status" value="1"/>
</dbReference>
<protein>
    <recommendedName>
        <fullName evidence="3">ThiS family protein</fullName>
    </recommendedName>
</protein>
<dbReference type="PANTHER" id="PTHR38031">
    <property type="entry name" value="SULFUR CARRIER PROTEIN SLR0821-RELATED"/>
    <property type="match status" value="1"/>
</dbReference>
<dbReference type="PANTHER" id="PTHR38031:SF1">
    <property type="entry name" value="SULFUR CARRIER PROTEIN CYSO"/>
    <property type="match status" value="1"/>
</dbReference>
<dbReference type="InterPro" id="IPR003749">
    <property type="entry name" value="ThiS/MoaD-like"/>
</dbReference>
<dbReference type="InterPro" id="IPR012675">
    <property type="entry name" value="Beta-grasp_dom_sf"/>
</dbReference>
<reference evidence="1 2" key="1">
    <citation type="submission" date="2016-09" db="EMBL/GenBank/DDBJ databases">
        <title>Couchioplanes caeruleus draft genome sequence.</title>
        <authorList>
            <person name="Sheehan J."/>
            <person name="Caffrey P."/>
        </authorList>
    </citation>
    <scope>NUCLEOTIDE SEQUENCE [LARGE SCALE GENOMIC DNA]</scope>
    <source>
        <strain evidence="1 2">DSM 43634</strain>
    </source>
</reference>
<evidence type="ECO:0000313" key="1">
    <source>
        <dbReference type="EMBL" id="OJF10860.1"/>
    </source>
</evidence>
<sequence>MHIRLPGTLLHYVGHSDALIYDAGTVRDALSMLVQEYPPLGLVLLDPTGQVQRFHSLFLNGEQLRNDELDRSAAADDRLEVLTAIAGG</sequence>
<dbReference type="RefSeq" id="WP_071808634.1">
    <property type="nucleotide sequence ID" value="NZ_MEIA01000449.1"/>
</dbReference>
<dbReference type="AlphaFoldDB" id="A0A1K0GIV5"/>
<dbReference type="EMBL" id="MEIA01000449">
    <property type="protein sequence ID" value="OJF10860.1"/>
    <property type="molecule type" value="Genomic_DNA"/>
</dbReference>